<keyword evidence="3 6" id="KW-0812">Transmembrane</keyword>
<dbReference type="EMBL" id="CP013738">
    <property type="protein sequence ID" value="ALU95806.1"/>
    <property type="molecule type" value="Genomic_DNA"/>
</dbReference>
<dbReference type="GeneID" id="27785119"/>
<evidence type="ECO:0000313" key="7">
    <source>
        <dbReference type="EMBL" id="ALU95806.1"/>
    </source>
</evidence>
<dbReference type="PANTHER" id="PTHR47089">
    <property type="entry name" value="ABC TRANSPORTER, PERMEASE PROTEIN"/>
    <property type="match status" value="1"/>
</dbReference>
<keyword evidence="4 6" id="KW-1133">Transmembrane helix</keyword>
<feature type="transmembrane region" description="Helical" evidence="6">
    <location>
        <begin position="88"/>
        <end position="105"/>
    </location>
</feature>
<dbReference type="CDD" id="cd06580">
    <property type="entry name" value="TM_PBP1_transp_TpRbsC_like"/>
    <property type="match status" value="1"/>
</dbReference>
<organism evidence="7 8">
    <name type="scientific">Streptomyces globisporus C-1027</name>
    <dbReference type="NCBI Taxonomy" id="1172567"/>
    <lineage>
        <taxon>Bacteria</taxon>
        <taxon>Bacillati</taxon>
        <taxon>Actinomycetota</taxon>
        <taxon>Actinomycetes</taxon>
        <taxon>Kitasatosporales</taxon>
        <taxon>Streptomycetaceae</taxon>
        <taxon>Streptomyces</taxon>
    </lineage>
</organism>
<sequence length="372" mass="39242">MKKFDKDRLILGFAGPVLALVVALALTTVVLLASGQNPFEPYRIMFDSASYADVQVLIINQAGTYYLAALAVAVGFRMNLFNIGVDGQYRLAAMMAALVGASVELPGPLHIALIVIVAMLVGAFWSGIAGFLKTTRGVSEVVSTIMLNSIATALVAWLILPKNFGEQPAGSNNLTTGEIPESGWFPGLPMADGAGEIYGFTFVAAGCGVLYWFALNRTRFGFDLRATGASESAAQASGVDAKKMVLTSMLISGAVAGLAGMPTLLGDTHTYSLDFPTGIGFTGITIALLGRNNPLGIALSALLIAFLDKSSASLDQYGYEKEIATIMQGLIVISVVVSYELVRRYGIRRQQQKVGEELAAGHALTTEKEAAL</sequence>
<accession>A0A0U3KI12</accession>
<evidence type="ECO:0000256" key="5">
    <source>
        <dbReference type="ARBA" id="ARBA00023136"/>
    </source>
</evidence>
<dbReference type="KEGG" id="sgb:WQO_22290"/>
<dbReference type="AlphaFoldDB" id="A0A0U3KI12"/>
<gene>
    <name evidence="7" type="ORF">WQO_22290</name>
</gene>
<dbReference type="PANTHER" id="PTHR47089:SF1">
    <property type="entry name" value="GUANOSINE ABC TRANSPORTER PERMEASE PROTEIN NUPP"/>
    <property type="match status" value="1"/>
</dbReference>
<feature type="transmembrane region" description="Helical" evidence="6">
    <location>
        <begin position="54"/>
        <end position="76"/>
    </location>
</feature>
<evidence type="ECO:0000313" key="8">
    <source>
        <dbReference type="Proteomes" id="UP000064183"/>
    </source>
</evidence>
<feature type="transmembrane region" description="Helical" evidence="6">
    <location>
        <begin position="323"/>
        <end position="342"/>
    </location>
</feature>
<dbReference type="GO" id="GO:0005886">
    <property type="term" value="C:plasma membrane"/>
    <property type="evidence" value="ECO:0007669"/>
    <property type="project" value="UniProtKB-SubCell"/>
</dbReference>
<proteinExistence type="predicted"/>
<evidence type="ECO:0000256" key="1">
    <source>
        <dbReference type="ARBA" id="ARBA00004651"/>
    </source>
</evidence>
<feature type="transmembrane region" description="Helical" evidence="6">
    <location>
        <begin position="197"/>
        <end position="215"/>
    </location>
</feature>
<dbReference type="STRING" id="1172567.WQO_22290"/>
<feature type="transmembrane region" description="Helical" evidence="6">
    <location>
        <begin position="141"/>
        <end position="160"/>
    </location>
</feature>
<dbReference type="Pfam" id="PF02653">
    <property type="entry name" value="BPD_transp_2"/>
    <property type="match status" value="1"/>
</dbReference>
<feature type="transmembrane region" description="Helical" evidence="6">
    <location>
        <begin position="245"/>
        <end position="265"/>
    </location>
</feature>
<evidence type="ECO:0000256" key="6">
    <source>
        <dbReference type="SAM" id="Phobius"/>
    </source>
</evidence>
<comment type="subcellular location">
    <subcellularLocation>
        <location evidence="1">Cell membrane</location>
        <topology evidence="1">Multi-pass membrane protein</topology>
    </subcellularLocation>
</comment>
<dbReference type="Proteomes" id="UP000064183">
    <property type="component" value="Chromosome"/>
</dbReference>
<feature type="transmembrane region" description="Helical" evidence="6">
    <location>
        <begin position="111"/>
        <end position="132"/>
    </location>
</feature>
<keyword evidence="5 6" id="KW-0472">Membrane</keyword>
<name>A0A0U3KI12_STRGL</name>
<keyword evidence="2" id="KW-1003">Cell membrane</keyword>
<evidence type="ECO:0000256" key="4">
    <source>
        <dbReference type="ARBA" id="ARBA00022989"/>
    </source>
</evidence>
<dbReference type="GO" id="GO:0022857">
    <property type="term" value="F:transmembrane transporter activity"/>
    <property type="evidence" value="ECO:0007669"/>
    <property type="project" value="InterPro"/>
</dbReference>
<dbReference type="RefSeq" id="WP_010058571.1">
    <property type="nucleotide sequence ID" value="NZ_CP013738.1"/>
</dbReference>
<reference evidence="7 8" key="1">
    <citation type="journal article" date="2012" name="J. Bacteriol.">
        <title>Draft genome sequence of Streptomyces globisporus C-1027, which produces an antitumor antibiotic consisting of a nine-membered enediyne with a chromoprotein.</title>
        <authorList>
            <person name="Wang L."/>
            <person name="Wang S."/>
            <person name="He Q."/>
            <person name="Yu T."/>
            <person name="Li Q."/>
            <person name="Hong B."/>
        </authorList>
    </citation>
    <scope>NUCLEOTIDE SEQUENCE [LARGE SCALE GENOMIC DNA]</scope>
    <source>
        <strain evidence="7 8">C-1027</strain>
    </source>
</reference>
<protein>
    <submittedName>
        <fullName evidence="7">Sugar ABC transporter permease</fullName>
    </submittedName>
</protein>
<dbReference type="InterPro" id="IPR001851">
    <property type="entry name" value="ABC_transp_permease"/>
</dbReference>
<feature type="transmembrane region" description="Helical" evidence="6">
    <location>
        <begin position="9"/>
        <end position="34"/>
    </location>
</feature>
<evidence type="ECO:0000256" key="3">
    <source>
        <dbReference type="ARBA" id="ARBA00022692"/>
    </source>
</evidence>
<evidence type="ECO:0000256" key="2">
    <source>
        <dbReference type="ARBA" id="ARBA00022475"/>
    </source>
</evidence>